<keyword evidence="4 7" id="KW-0133">Cell shape</keyword>
<feature type="domain" description="L,D-TPase catalytic" evidence="8">
    <location>
        <begin position="68"/>
        <end position="198"/>
    </location>
</feature>
<organism evidence="9 10">
    <name type="scientific">Arcobacter caeni</name>
    <dbReference type="NCBI Taxonomy" id="1912877"/>
    <lineage>
        <taxon>Bacteria</taxon>
        <taxon>Pseudomonadati</taxon>
        <taxon>Campylobacterota</taxon>
        <taxon>Epsilonproteobacteria</taxon>
        <taxon>Campylobacterales</taxon>
        <taxon>Arcobacteraceae</taxon>
        <taxon>Arcobacter</taxon>
    </lineage>
</organism>
<dbReference type="CDD" id="cd16913">
    <property type="entry name" value="YkuD_like"/>
    <property type="match status" value="1"/>
</dbReference>
<comment type="similarity">
    <text evidence="2">Belongs to the YkuD family.</text>
</comment>
<feature type="active site" description="Nucleophile" evidence="7">
    <location>
        <position position="174"/>
    </location>
</feature>
<dbReference type="GO" id="GO:0009252">
    <property type="term" value="P:peptidoglycan biosynthetic process"/>
    <property type="evidence" value="ECO:0007669"/>
    <property type="project" value="UniProtKB-UniPathway"/>
</dbReference>
<dbReference type="UniPathway" id="UPA00219"/>
<comment type="pathway">
    <text evidence="1 7">Cell wall biogenesis; peptidoglycan biosynthesis.</text>
</comment>
<dbReference type="InterPro" id="IPR032710">
    <property type="entry name" value="NTF2-like_dom_sf"/>
</dbReference>
<evidence type="ECO:0000256" key="5">
    <source>
        <dbReference type="ARBA" id="ARBA00022984"/>
    </source>
</evidence>
<evidence type="ECO:0000259" key="8">
    <source>
        <dbReference type="PROSITE" id="PS52029"/>
    </source>
</evidence>
<name>A0A363D2F7_9BACT</name>
<evidence type="ECO:0000256" key="3">
    <source>
        <dbReference type="ARBA" id="ARBA00022679"/>
    </source>
</evidence>
<dbReference type="PROSITE" id="PS52029">
    <property type="entry name" value="LD_TPASE"/>
    <property type="match status" value="1"/>
</dbReference>
<evidence type="ECO:0000256" key="2">
    <source>
        <dbReference type="ARBA" id="ARBA00005992"/>
    </source>
</evidence>
<dbReference type="Proteomes" id="UP000251135">
    <property type="component" value="Unassembled WGS sequence"/>
</dbReference>
<evidence type="ECO:0000256" key="1">
    <source>
        <dbReference type="ARBA" id="ARBA00004752"/>
    </source>
</evidence>
<dbReference type="EMBL" id="MUXE01000004">
    <property type="protein sequence ID" value="PUE65504.1"/>
    <property type="molecule type" value="Genomic_DNA"/>
</dbReference>
<keyword evidence="10" id="KW-1185">Reference proteome</keyword>
<keyword evidence="3" id="KW-0808">Transferase</keyword>
<gene>
    <name evidence="9" type="ORF">B0174_04060</name>
</gene>
<dbReference type="PANTHER" id="PTHR36699">
    <property type="entry name" value="LD-TRANSPEPTIDASE"/>
    <property type="match status" value="1"/>
</dbReference>
<proteinExistence type="inferred from homology"/>
<dbReference type="Pfam" id="PF03734">
    <property type="entry name" value="YkuD"/>
    <property type="match status" value="1"/>
</dbReference>
<dbReference type="InterPro" id="IPR005490">
    <property type="entry name" value="LD_TPept_cat_dom"/>
</dbReference>
<reference evidence="9 10" key="1">
    <citation type="submission" date="2017-02" db="EMBL/GenBank/DDBJ databases">
        <title>Arcobacter caeni sp. nov, a new Arcobacter species isolated from reclaimed water.</title>
        <authorList>
            <person name="Figueras M.J."/>
            <person name="Perez-Cataluna A."/>
            <person name="Salas-Masso N."/>
        </authorList>
    </citation>
    <scope>NUCLEOTIDE SEQUENCE [LARGE SCALE GENOMIC DNA]</scope>
    <source>
        <strain evidence="9 10">RW17-10</strain>
    </source>
</reference>
<dbReference type="Pfam" id="PF24125">
    <property type="entry name" value="Cds6_C"/>
    <property type="match status" value="1"/>
</dbReference>
<keyword evidence="6 7" id="KW-0961">Cell wall biogenesis/degradation</keyword>
<evidence type="ECO:0000313" key="10">
    <source>
        <dbReference type="Proteomes" id="UP000251135"/>
    </source>
</evidence>
<dbReference type="Gene3D" id="2.40.440.10">
    <property type="entry name" value="L,D-transpeptidase catalytic domain-like"/>
    <property type="match status" value="1"/>
</dbReference>
<evidence type="ECO:0000256" key="4">
    <source>
        <dbReference type="ARBA" id="ARBA00022960"/>
    </source>
</evidence>
<evidence type="ECO:0000313" key="9">
    <source>
        <dbReference type="EMBL" id="PUE65504.1"/>
    </source>
</evidence>
<feature type="active site" description="Proton donor/acceptor" evidence="7">
    <location>
        <position position="159"/>
    </location>
</feature>
<protein>
    <recommendedName>
        <fullName evidence="8">L,D-TPase catalytic domain-containing protein</fullName>
    </recommendedName>
</protein>
<keyword evidence="5 7" id="KW-0573">Peptidoglycan synthesis</keyword>
<dbReference type="PANTHER" id="PTHR36699:SF1">
    <property type="entry name" value="L,D-TRANSPEPTIDASE YAFK-RELATED"/>
    <property type="match status" value="1"/>
</dbReference>
<evidence type="ECO:0000256" key="7">
    <source>
        <dbReference type="PROSITE-ProRule" id="PRU01373"/>
    </source>
</evidence>
<evidence type="ECO:0000256" key="6">
    <source>
        <dbReference type="ARBA" id="ARBA00023316"/>
    </source>
</evidence>
<dbReference type="AlphaFoldDB" id="A0A363D2F7"/>
<sequence length="323" mass="37616">MEEYLFRFIIFLLLAFNMYAADLVTLYRYEGINSVEKEIENKLKDATYWQEYLKDKNVDFGYYEFKKYVLVTQKNQSEIAVYQKVDNDYRLLSKNSVIVGENKGDKYTEGDKKTPEGAYELVQKRVGLDSFYGPFALVTSYPNIFDQSLDKKGSGIWIHGMPLYSGRENFTKGCIALNNSELENLEKSIDLNKSILLTYGDDFKKATKEEMALVLSSIYKWKDAWKTSDIDGYLSFYSNNFKRSNKTDFNLFKEQKKSVFAKKEQKTIKFINIDLSPYPNSLGKNMFKVLMDEEYTSPSVKFNGKKELFLEIANNQVKILSED</sequence>
<dbReference type="SUPFAM" id="SSF141523">
    <property type="entry name" value="L,D-transpeptidase catalytic domain-like"/>
    <property type="match status" value="1"/>
</dbReference>
<comment type="caution">
    <text evidence="9">The sequence shown here is derived from an EMBL/GenBank/DDBJ whole genome shotgun (WGS) entry which is preliminary data.</text>
</comment>
<dbReference type="SUPFAM" id="SSF54427">
    <property type="entry name" value="NTF2-like"/>
    <property type="match status" value="1"/>
</dbReference>
<dbReference type="GO" id="GO:0004180">
    <property type="term" value="F:carboxypeptidase activity"/>
    <property type="evidence" value="ECO:0007669"/>
    <property type="project" value="UniProtKB-ARBA"/>
</dbReference>
<dbReference type="InterPro" id="IPR056203">
    <property type="entry name" value="Cds6_C"/>
</dbReference>
<dbReference type="GO" id="GO:0016740">
    <property type="term" value="F:transferase activity"/>
    <property type="evidence" value="ECO:0007669"/>
    <property type="project" value="UniProtKB-KW"/>
</dbReference>
<accession>A0A363D2F7</accession>
<dbReference type="GO" id="GO:0008360">
    <property type="term" value="P:regulation of cell shape"/>
    <property type="evidence" value="ECO:0007669"/>
    <property type="project" value="UniProtKB-UniRule"/>
</dbReference>
<dbReference type="GO" id="GO:0071555">
    <property type="term" value="P:cell wall organization"/>
    <property type="evidence" value="ECO:0007669"/>
    <property type="project" value="UniProtKB-UniRule"/>
</dbReference>
<dbReference type="InterPro" id="IPR038063">
    <property type="entry name" value="Transpep_catalytic_dom"/>
</dbReference>